<feature type="compositionally biased region" description="Polar residues" evidence="2">
    <location>
        <begin position="932"/>
        <end position="943"/>
    </location>
</feature>
<comment type="caution">
    <text evidence="4">The sequence shown here is derived from an EMBL/GenBank/DDBJ whole genome shotgun (WGS) entry which is preliminary data.</text>
</comment>
<feature type="domain" description="RRM" evidence="3">
    <location>
        <begin position="498"/>
        <end position="575"/>
    </location>
</feature>
<feature type="compositionally biased region" description="Polar residues" evidence="2">
    <location>
        <begin position="281"/>
        <end position="301"/>
    </location>
</feature>
<feature type="compositionally biased region" description="Polar residues" evidence="2">
    <location>
        <begin position="1055"/>
        <end position="1078"/>
    </location>
</feature>
<dbReference type="EMBL" id="NPIC01000001">
    <property type="protein sequence ID" value="RDL40990.1"/>
    <property type="molecule type" value="Genomic_DNA"/>
</dbReference>
<name>A0A370TZR2_9HELO</name>
<protein>
    <recommendedName>
        <fullName evidence="3">RRM domain-containing protein</fullName>
    </recommendedName>
</protein>
<feature type="compositionally biased region" description="Polar residues" evidence="2">
    <location>
        <begin position="712"/>
        <end position="739"/>
    </location>
</feature>
<feature type="region of interest" description="Disordered" evidence="2">
    <location>
        <begin position="427"/>
        <end position="459"/>
    </location>
</feature>
<dbReference type="SUPFAM" id="SSF54928">
    <property type="entry name" value="RNA-binding domain, RBD"/>
    <property type="match status" value="1"/>
</dbReference>
<keyword evidence="5" id="KW-1185">Reference proteome</keyword>
<dbReference type="GeneID" id="43593818"/>
<feature type="compositionally biased region" description="Polar residues" evidence="2">
    <location>
        <begin position="990"/>
        <end position="1015"/>
    </location>
</feature>
<dbReference type="Proteomes" id="UP000254866">
    <property type="component" value="Unassembled WGS sequence"/>
</dbReference>
<feature type="compositionally biased region" description="Basic and acidic residues" evidence="2">
    <location>
        <begin position="975"/>
        <end position="986"/>
    </location>
</feature>
<feature type="region of interest" description="Disordered" evidence="2">
    <location>
        <begin position="813"/>
        <end position="859"/>
    </location>
</feature>
<feature type="compositionally biased region" description="Polar residues" evidence="2">
    <location>
        <begin position="1116"/>
        <end position="1134"/>
    </location>
</feature>
<dbReference type="GO" id="GO:0003723">
    <property type="term" value="F:RNA binding"/>
    <property type="evidence" value="ECO:0007669"/>
    <property type="project" value="UniProtKB-UniRule"/>
</dbReference>
<dbReference type="SMART" id="SM00360">
    <property type="entry name" value="RRM"/>
    <property type="match status" value="1"/>
</dbReference>
<feature type="compositionally biased region" description="Basic and acidic residues" evidence="2">
    <location>
        <begin position="1140"/>
        <end position="1149"/>
    </location>
</feature>
<evidence type="ECO:0000256" key="1">
    <source>
        <dbReference type="PROSITE-ProRule" id="PRU00176"/>
    </source>
</evidence>
<feature type="compositionally biased region" description="Polar residues" evidence="2">
    <location>
        <begin position="389"/>
        <end position="398"/>
    </location>
</feature>
<organism evidence="4 5">
    <name type="scientific">Venustampulla echinocandica</name>
    <dbReference type="NCBI Taxonomy" id="2656787"/>
    <lineage>
        <taxon>Eukaryota</taxon>
        <taxon>Fungi</taxon>
        <taxon>Dikarya</taxon>
        <taxon>Ascomycota</taxon>
        <taxon>Pezizomycotina</taxon>
        <taxon>Leotiomycetes</taxon>
        <taxon>Helotiales</taxon>
        <taxon>Pleuroascaceae</taxon>
        <taxon>Venustampulla</taxon>
    </lineage>
</organism>
<evidence type="ECO:0000259" key="3">
    <source>
        <dbReference type="PROSITE" id="PS50102"/>
    </source>
</evidence>
<feature type="compositionally biased region" description="Polar residues" evidence="2">
    <location>
        <begin position="348"/>
        <end position="371"/>
    </location>
</feature>
<evidence type="ECO:0000256" key="2">
    <source>
        <dbReference type="SAM" id="MobiDB-lite"/>
    </source>
</evidence>
<feature type="region of interest" description="Disordered" evidence="2">
    <location>
        <begin position="571"/>
        <end position="640"/>
    </location>
</feature>
<dbReference type="InterPro" id="IPR012677">
    <property type="entry name" value="Nucleotide-bd_a/b_plait_sf"/>
</dbReference>
<dbReference type="Gene3D" id="3.30.70.330">
    <property type="match status" value="1"/>
</dbReference>
<gene>
    <name evidence="4" type="ORF">BP5553_00969</name>
</gene>
<feature type="compositionally biased region" description="Low complexity" evidence="2">
    <location>
        <begin position="1029"/>
        <end position="1042"/>
    </location>
</feature>
<feature type="region of interest" description="Disordered" evidence="2">
    <location>
        <begin position="922"/>
        <end position="1150"/>
    </location>
</feature>
<sequence length="1203" mass="132074">MISIPSEQPPLATPAPPSGSYSEMPMNFYQVPFSSQAIFSTLNGLLPKRTLEKSLPPPIVRSNFNSDVIQKAEILREKFPTIARSMTTPTKWEDLYQFFDGYDLYADGAVFCFYVISEISRKNQYLAASFANEIFKYAAEWISYHKEQVLRSPPAQDLIDLFLPEELEGLDTMTRDEIQSLGVALEQHRRILLEDTFRPRRVQPLYPVLECSPDMAASYLPPSPMFGHQQGIYHGSNGSHGTKASLAPILSPVASDELHPSHPRSPAYNTSLQNQHQLGGAISHSSNQNRGGCNNIGNFQGPNRPRGISLNNGNFQAPNRPRWPSLSNGNIRAPNRPRGMSDIPRSGSGLSKSNFFPASQSGRRTVSNTARPSPSKSPKSEEPIWVHTGHSQISSSGDRFSRRISSCSSSSKFRNIFNDARVLESMDTQGRRSFAPSSSKVTATVGGPREPQHSEDSLVPLDIPFANDPRARISYKGTSTYFYTGDTKYPNFDEQYPRTVYVGNVTREAFVSHELHRVMERCGEVESITYLNRNPPSKTAFVAYSQLESVNNAIWRLHGFRMESGDVLIVSPSRPRKRERADSQFSQRSYGSSRSIHPPREFDAYRPPPRRHTGQNQPLSYAQSSGRNFSPPAITNWATDASPSTDVGIAIPAMSAMSEFAQHQAALNRLTSQLPLNSVQNLPTSPKKPNGQGRWMQPCAPKSPSKSENRSSRVGTYASHTPSIKGNSPNKRPQKSVANNEIEKNPQNAVGWRIKGRASKQNTSARPTPAASPVRSRSMMNLDEPRGQPGDVHPSNVKLGLAATLEPVKLKLMKSEPSQSNTVLREQEPKQKGRKALPKKKHSVPAATGGNSSFSATTSSAVTETFGRSKSPNCTPSPVDELVSAKSMTSLNTLLSNQESTITTAKSDTNLYSTATKLANRNLKSDIHANPPYQQKSRQSTAAKRQRKGNNKEYRGNQKTNILAKESESYLDMQTQKDHGQKSDHKTSRKSSTPVQSKDNNENNTSAKAISGNQTRLDDTNERMLAGASYPPSNIPITISSSNQKHSPKQHGQDDLSNNQTGGLQNGMSKNGGNFLPQSHSKKASSSSSISNGSLRKSDVKSGIGSNAAPNVASDKVSNTPQRSQQEVAISKQPQPAIPHETDISDPKKWPALGPVVCPLKNSVVEGKRLPPNAWTRSIAPRRAHSGPIIPAVPLLKNIRPQP</sequence>
<feature type="compositionally biased region" description="Polar residues" evidence="2">
    <location>
        <begin position="583"/>
        <end position="595"/>
    </location>
</feature>
<keyword evidence="1" id="KW-0694">RNA-binding</keyword>
<proteinExistence type="predicted"/>
<feature type="compositionally biased region" description="Low complexity" evidence="2">
    <location>
        <begin position="1084"/>
        <end position="1095"/>
    </location>
</feature>
<dbReference type="RefSeq" id="XP_031873646.1">
    <property type="nucleotide sequence ID" value="XM_032009592.1"/>
</dbReference>
<dbReference type="InterPro" id="IPR035979">
    <property type="entry name" value="RBD_domain_sf"/>
</dbReference>
<feature type="region of interest" description="Disordered" evidence="2">
    <location>
        <begin position="677"/>
        <end position="796"/>
    </location>
</feature>
<dbReference type="AlphaFoldDB" id="A0A370TZR2"/>
<dbReference type="OrthoDB" id="3540217at2759"/>
<feature type="region of interest" description="Disordered" evidence="2">
    <location>
        <begin position="281"/>
        <end position="401"/>
    </location>
</feature>
<feature type="compositionally biased region" description="Polar residues" evidence="2">
    <location>
        <begin position="614"/>
        <end position="628"/>
    </location>
</feature>
<feature type="compositionally biased region" description="Basic residues" evidence="2">
    <location>
        <begin position="832"/>
        <end position="843"/>
    </location>
</feature>
<dbReference type="Pfam" id="PF00076">
    <property type="entry name" value="RRM_1"/>
    <property type="match status" value="1"/>
</dbReference>
<dbReference type="InterPro" id="IPR000504">
    <property type="entry name" value="RRM_dom"/>
</dbReference>
<evidence type="ECO:0000313" key="4">
    <source>
        <dbReference type="EMBL" id="RDL40990.1"/>
    </source>
</evidence>
<dbReference type="PROSITE" id="PS50102">
    <property type="entry name" value="RRM"/>
    <property type="match status" value="1"/>
</dbReference>
<accession>A0A370TZR2</accession>
<reference evidence="4 5" key="1">
    <citation type="journal article" date="2018" name="IMA Fungus">
        <title>IMA Genome-F 9: Draft genome sequence of Annulohypoxylon stygium, Aspergillus mulundensis, Berkeleyomyces basicola (syn. Thielaviopsis basicola), Ceratocystis smalleyi, two Cercospora beticola strains, Coleophoma cylindrospora, Fusarium fracticaudum, Phialophora cf. hyalina, and Morchella septimelata.</title>
        <authorList>
            <person name="Wingfield B.D."/>
            <person name="Bills G.F."/>
            <person name="Dong Y."/>
            <person name="Huang W."/>
            <person name="Nel W.J."/>
            <person name="Swalarsk-Parry B.S."/>
            <person name="Vaghefi N."/>
            <person name="Wilken P.M."/>
            <person name="An Z."/>
            <person name="de Beer Z.W."/>
            <person name="De Vos L."/>
            <person name="Chen L."/>
            <person name="Duong T.A."/>
            <person name="Gao Y."/>
            <person name="Hammerbacher A."/>
            <person name="Kikkert J.R."/>
            <person name="Li Y."/>
            <person name="Li H."/>
            <person name="Li K."/>
            <person name="Li Q."/>
            <person name="Liu X."/>
            <person name="Ma X."/>
            <person name="Naidoo K."/>
            <person name="Pethybridge S.J."/>
            <person name="Sun J."/>
            <person name="Steenkamp E.T."/>
            <person name="van der Nest M.A."/>
            <person name="van Wyk S."/>
            <person name="Wingfield M.J."/>
            <person name="Xiong C."/>
            <person name="Yue Q."/>
            <person name="Zhang X."/>
        </authorList>
    </citation>
    <scope>NUCLEOTIDE SEQUENCE [LARGE SCALE GENOMIC DNA]</scope>
    <source>
        <strain evidence="4 5">BP 5553</strain>
    </source>
</reference>
<dbReference type="CDD" id="cd00590">
    <property type="entry name" value="RRM_SF"/>
    <property type="match status" value="1"/>
</dbReference>
<evidence type="ECO:0000313" key="5">
    <source>
        <dbReference type="Proteomes" id="UP000254866"/>
    </source>
</evidence>
<feature type="compositionally biased region" description="Low complexity" evidence="2">
    <location>
        <begin position="846"/>
        <end position="859"/>
    </location>
</feature>